<proteinExistence type="predicted"/>
<sequence length="66" mass="7100">MLTLDFNQVGHHVGVDLVGIQVISLVAVHLQIDQAWQEPGGIIVLLSLDRADRPVADGDPYRLASG</sequence>
<keyword evidence="2" id="KW-1185">Reference proteome</keyword>
<evidence type="ECO:0000313" key="1">
    <source>
        <dbReference type="EMBL" id="GIG97252.1"/>
    </source>
</evidence>
<protein>
    <submittedName>
        <fullName evidence="1">Uncharacterized protein</fullName>
    </submittedName>
</protein>
<name>A0ABQ4ERF7_9ACTN</name>
<organism evidence="1 2">
    <name type="scientific">Plantactinospora mayteni</name>
    <dbReference type="NCBI Taxonomy" id="566021"/>
    <lineage>
        <taxon>Bacteria</taxon>
        <taxon>Bacillati</taxon>
        <taxon>Actinomycetota</taxon>
        <taxon>Actinomycetes</taxon>
        <taxon>Micromonosporales</taxon>
        <taxon>Micromonosporaceae</taxon>
        <taxon>Plantactinospora</taxon>
    </lineage>
</organism>
<reference evidence="1 2" key="1">
    <citation type="submission" date="2021-01" db="EMBL/GenBank/DDBJ databases">
        <title>Whole genome shotgun sequence of Plantactinospora mayteni NBRC 109088.</title>
        <authorList>
            <person name="Komaki H."/>
            <person name="Tamura T."/>
        </authorList>
    </citation>
    <scope>NUCLEOTIDE SEQUENCE [LARGE SCALE GENOMIC DNA]</scope>
    <source>
        <strain evidence="1 2">NBRC 109088</strain>
    </source>
</reference>
<gene>
    <name evidence="1" type="ORF">Pma05_38250</name>
</gene>
<dbReference type="Proteomes" id="UP000621500">
    <property type="component" value="Unassembled WGS sequence"/>
</dbReference>
<dbReference type="EMBL" id="BONX01000024">
    <property type="protein sequence ID" value="GIG97252.1"/>
    <property type="molecule type" value="Genomic_DNA"/>
</dbReference>
<comment type="caution">
    <text evidence="1">The sequence shown here is derived from an EMBL/GenBank/DDBJ whole genome shotgun (WGS) entry which is preliminary data.</text>
</comment>
<evidence type="ECO:0000313" key="2">
    <source>
        <dbReference type="Proteomes" id="UP000621500"/>
    </source>
</evidence>
<accession>A0ABQ4ERF7</accession>